<dbReference type="Gene3D" id="3.40.190.10">
    <property type="entry name" value="Periplasmic binding protein-like II"/>
    <property type="match status" value="2"/>
</dbReference>
<organism evidence="2 3">
    <name type="scientific">Pseudomonas typographi</name>
    <dbReference type="NCBI Taxonomy" id="2715964"/>
    <lineage>
        <taxon>Bacteria</taxon>
        <taxon>Pseudomonadati</taxon>
        <taxon>Pseudomonadota</taxon>
        <taxon>Gammaproteobacteria</taxon>
        <taxon>Pseudomonadales</taxon>
        <taxon>Pseudomonadaceae</taxon>
        <taxon>Pseudomonas</taxon>
    </lineage>
</organism>
<accession>A0ABR7Z5D4</accession>
<dbReference type="Proteomes" id="UP000805841">
    <property type="component" value="Unassembled WGS sequence"/>
</dbReference>
<evidence type="ECO:0000313" key="3">
    <source>
        <dbReference type="Proteomes" id="UP000805841"/>
    </source>
</evidence>
<gene>
    <name evidence="2" type="ORF">HAQ05_18540</name>
</gene>
<dbReference type="EMBL" id="JAAOCA010000024">
    <property type="protein sequence ID" value="MBD1600688.1"/>
    <property type="molecule type" value="Genomic_DNA"/>
</dbReference>
<keyword evidence="1" id="KW-0732">Signal</keyword>
<protein>
    <submittedName>
        <fullName evidence="2">ABC transporter substrate-binding protein</fullName>
    </submittedName>
</protein>
<dbReference type="SUPFAM" id="SSF53850">
    <property type="entry name" value="Periplasmic binding protein-like II"/>
    <property type="match status" value="1"/>
</dbReference>
<evidence type="ECO:0000256" key="1">
    <source>
        <dbReference type="SAM" id="SignalP"/>
    </source>
</evidence>
<comment type="caution">
    <text evidence="2">The sequence shown here is derived from an EMBL/GenBank/DDBJ whole genome shotgun (WGS) entry which is preliminary data.</text>
</comment>
<proteinExistence type="predicted"/>
<dbReference type="PANTHER" id="PTHR38834">
    <property type="entry name" value="PERIPLASMIC SUBSTRATE BINDING PROTEIN FAMILY 3"/>
    <property type="match status" value="1"/>
</dbReference>
<keyword evidence="3" id="KW-1185">Reference proteome</keyword>
<sequence length="244" mass="26742">MRLLFRCLGLVLGLCASATLLAAPLLGVTEESSYAYVRDGQIQGPAVRVVKAVLARAGITDYQLAIYPWARAYDLALGQPNVVIFPIVRTPARERSFHWVGEFARTVPTLYRLRSNAALPFKALADARDYSIAVVRDDIREHYLLANGFTRLVETADNSETFRRLLGGQVQIAAMSPSEVQRRCDVEQVACDQVQAVLSLDEIAAALYIALSRNTPNEVVVKVTAAFNALQAEGAIAPLLRDEP</sequence>
<feature type="signal peptide" evidence="1">
    <location>
        <begin position="1"/>
        <end position="22"/>
    </location>
</feature>
<name>A0ABR7Z5D4_9PSED</name>
<evidence type="ECO:0000313" key="2">
    <source>
        <dbReference type="EMBL" id="MBD1600688.1"/>
    </source>
</evidence>
<reference evidence="2 3" key="1">
    <citation type="journal article" date="2020" name="Insects">
        <title>Bacteria Belonging to Pseudomonas typographi sp. nov. from the Bark Beetle Ips typographus Have Genomic Potential to Aid in the Host Ecology.</title>
        <authorList>
            <person name="Peral-Aranega E."/>
            <person name="Saati-Santamaria Z."/>
            <person name="Kolarik M."/>
            <person name="Rivas R."/>
            <person name="Garcia-Fraile P."/>
        </authorList>
    </citation>
    <scope>NUCLEOTIDE SEQUENCE [LARGE SCALE GENOMIC DNA]</scope>
    <source>
        <strain evidence="2 3">CA3A</strain>
    </source>
</reference>
<feature type="chain" id="PRO_5045833029" evidence="1">
    <location>
        <begin position="23"/>
        <end position="244"/>
    </location>
</feature>
<dbReference type="RefSeq" id="WP_190423205.1">
    <property type="nucleotide sequence ID" value="NZ_JAAOCA010000024.1"/>
</dbReference>
<dbReference type="PANTHER" id="PTHR38834:SF3">
    <property type="entry name" value="SOLUTE-BINDING PROTEIN FAMILY 3_N-TERMINAL DOMAIN-CONTAINING PROTEIN"/>
    <property type="match status" value="1"/>
</dbReference>